<dbReference type="EMBL" id="CP138333">
    <property type="protein sequence ID" value="WZX30601.1"/>
    <property type="molecule type" value="Genomic_DNA"/>
</dbReference>
<protein>
    <submittedName>
        <fullName evidence="2">SDR family NAD(P)-dependent oxidoreductase</fullName>
        <ecNumber evidence="2">1.1.1.-</ecNumber>
    </submittedName>
</protein>
<accession>A0ABZ3CKT0</accession>
<evidence type="ECO:0000313" key="3">
    <source>
        <dbReference type="Proteomes" id="UP001455384"/>
    </source>
</evidence>
<dbReference type="RefSeq" id="WP_342389115.1">
    <property type="nucleotide sequence ID" value="NZ_CP138333.2"/>
</dbReference>
<name>A0ABZ3CKT0_9STAP</name>
<dbReference type="SUPFAM" id="SSF51735">
    <property type="entry name" value="NAD(P)-binding Rossmann-fold domains"/>
    <property type="match status" value="1"/>
</dbReference>
<dbReference type="EC" id="1.1.1.-" evidence="2"/>
<sequence>MPRYVIAGSTGDIGSAIHGGLKDGAEIISFSRSRAPVHDGIHHFLDLAKPLDQDQVAGLFSGIDSADALVWCPGETLFGLLQETPMEGIDRQYNISIRSLITFINVLLPKLKRSGQGRIIIVTSVWGRHGASYESVYASMKGAQESLIKSLAKEFASTDVTVNGIAPGVVEGEMTQELPPEEQAFLLEELPQARFIRPEEVLHAVKYLLAPEAQSVTGEIMNINGGWYT</sequence>
<gene>
    <name evidence="2" type="ORF">RQP18_05260</name>
</gene>
<dbReference type="PRINTS" id="PR00081">
    <property type="entry name" value="GDHRDH"/>
</dbReference>
<dbReference type="InterPro" id="IPR002347">
    <property type="entry name" value="SDR_fam"/>
</dbReference>
<keyword evidence="2" id="KW-0560">Oxidoreductase</keyword>
<dbReference type="InterPro" id="IPR036291">
    <property type="entry name" value="NAD(P)-bd_dom_sf"/>
</dbReference>
<proteinExistence type="inferred from homology"/>
<comment type="similarity">
    <text evidence="1">Belongs to the short-chain dehydrogenases/reductases (SDR) family.</text>
</comment>
<dbReference type="Gene3D" id="3.40.50.720">
    <property type="entry name" value="NAD(P)-binding Rossmann-like Domain"/>
    <property type="match status" value="1"/>
</dbReference>
<dbReference type="Proteomes" id="UP001455384">
    <property type="component" value="Chromosome"/>
</dbReference>
<reference evidence="3" key="1">
    <citation type="submission" date="2023-10" db="EMBL/GenBank/DDBJ databases">
        <title>Genome analysis and identification of Salinococcus sp. Bachu38 nov., a PGPR from the rhizosphere of Tamarix.</title>
        <authorList>
            <person name="Liang Z."/>
            <person name="Zhang X."/>
            <person name="Jia J."/>
            <person name="Chen X."/>
            <person name="Wang Y."/>
            <person name="Wang Q."/>
            <person name="Wang R."/>
        </authorList>
    </citation>
    <scope>NUCLEOTIDE SEQUENCE [LARGE SCALE GENOMIC DNA]</scope>
    <source>
        <strain evidence="3">Bachu38</strain>
    </source>
</reference>
<dbReference type="PANTHER" id="PTHR42879">
    <property type="entry name" value="3-OXOACYL-(ACYL-CARRIER-PROTEIN) REDUCTASE"/>
    <property type="match status" value="1"/>
</dbReference>
<evidence type="ECO:0000313" key="2">
    <source>
        <dbReference type="EMBL" id="WZX30601.1"/>
    </source>
</evidence>
<dbReference type="PANTHER" id="PTHR42879:SF2">
    <property type="entry name" value="3-OXOACYL-[ACYL-CARRIER-PROTEIN] REDUCTASE FABG"/>
    <property type="match status" value="1"/>
</dbReference>
<dbReference type="GO" id="GO:0016491">
    <property type="term" value="F:oxidoreductase activity"/>
    <property type="evidence" value="ECO:0007669"/>
    <property type="project" value="UniProtKB-KW"/>
</dbReference>
<dbReference type="Pfam" id="PF13561">
    <property type="entry name" value="adh_short_C2"/>
    <property type="match status" value="1"/>
</dbReference>
<organism evidence="2 3">
    <name type="scientific">Salinicoccus bachuensis</name>
    <dbReference type="NCBI Taxonomy" id="3136731"/>
    <lineage>
        <taxon>Bacteria</taxon>
        <taxon>Bacillati</taxon>
        <taxon>Bacillota</taxon>
        <taxon>Bacilli</taxon>
        <taxon>Bacillales</taxon>
        <taxon>Staphylococcaceae</taxon>
        <taxon>Salinicoccus</taxon>
    </lineage>
</organism>
<evidence type="ECO:0000256" key="1">
    <source>
        <dbReference type="ARBA" id="ARBA00006484"/>
    </source>
</evidence>
<dbReference type="InterPro" id="IPR050259">
    <property type="entry name" value="SDR"/>
</dbReference>
<keyword evidence="3" id="KW-1185">Reference proteome</keyword>
<dbReference type="CDD" id="cd05233">
    <property type="entry name" value="SDR_c"/>
    <property type="match status" value="1"/>
</dbReference>